<evidence type="ECO:0008006" key="3">
    <source>
        <dbReference type="Google" id="ProtNLM"/>
    </source>
</evidence>
<protein>
    <recommendedName>
        <fullName evidence="3">Lipoprotein</fullName>
    </recommendedName>
</protein>
<accession>A0ABW1VY42</accession>
<proteinExistence type="predicted"/>
<gene>
    <name evidence="1" type="ORF">ACFP9W_05660</name>
</gene>
<evidence type="ECO:0000313" key="1">
    <source>
        <dbReference type="EMBL" id="MFC6377580.1"/>
    </source>
</evidence>
<dbReference type="PROSITE" id="PS51257">
    <property type="entry name" value="PROKAR_LIPOPROTEIN"/>
    <property type="match status" value="1"/>
</dbReference>
<comment type="caution">
    <text evidence="1">The sequence shown here is derived from an EMBL/GenBank/DDBJ whole genome shotgun (WGS) entry which is preliminary data.</text>
</comment>
<dbReference type="Proteomes" id="UP001596230">
    <property type="component" value="Unassembled WGS sequence"/>
</dbReference>
<dbReference type="EMBL" id="JBHSUB010000006">
    <property type="protein sequence ID" value="MFC6377580.1"/>
    <property type="molecule type" value="Genomic_DNA"/>
</dbReference>
<evidence type="ECO:0000313" key="2">
    <source>
        <dbReference type="Proteomes" id="UP001596230"/>
    </source>
</evidence>
<name>A0ABW1VY42_9GAMM</name>
<organism evidence="1 2">
    <name type="scientific">Tatumella terrea</name>
    <dbReference type="NCBI Taxonomy" id="419007"/>
    <lineage>
        <taxon>Bacteria</taxon>
        <taxon>Pseudomonadati</taxon>
        <taxon>Pseudomonadota</taxon>
        <taxon>Gammaproteobacteria</taxon>
        <taxon>Enterobacterales</taxon>
        <taxon>Erwiniaceae</taxon>
        <taxon>Tatumella</taxon>
    </lineage>
</organism>
<dbReference type="RefSeq" id="WP_385948615.1">
    <property type="nucleotide sequence ID" value="NZ_JBHSUB010000006.1"/>
</dbReference>
<keyword evidence="2" id="KW-1185">Reference proteome</keyword>
<reference evidence="2" key="1">
    <citation type="journal article" date="2019" name="Int. J. Syst. Evol. Microbiol.">
        <title>The Global Catalogue of Microorganisms (GCM) 10K type strain sequencing project: providing services to taxonomists for standard genome sequencing and annotation.</title>
        <authorList>
            <consortium name="The Broad Institute Genomics Platform"/>
            <consortium name="The Broad Institute Genome Sequencing Center for Infectious Disease"/>
            <person name="Wu L."/>
            <person name="Ma J."/>
        </authorList>
    </citation>
    <scope>NUCLEOTIDE SEQUENCE [LARGE SCALE GENOMIC DNA]</scope>
    <source>
        <strain evidence="2">CGMCC 1.18518</strain>
    </source>
</reference>
<sequence length="275" mass="30671">MKKAIFLCSLLITGCSPIKYNYDYLNDNSLTTLPTHLPTVVNIPESSNLASWGRPVTGELLLKKLGRHPEKASDESKAEYQARIPDVDGLSFTSVGFKVFDYDPDTEKLSFSGTDPDNLGSGFESYSESKNFDDVGQYFGLGMIGGGSVDVGSYEASNAFGVTAVVNKTKSTGFQVVFGKKMSMQLVRMDFDGDCKISPHEYRKVKNNLAIEYIAKLIYPYIYKAYSGTAPTIDSPYQDSGYVYYFRTELLAARLIDFKSHKIYPCKMKYEISQN</sequence>